<gene>
    <name evidence="3" type="ORF">G1H19_05930</name>
</gene>
<dbReference type="Proteomes" id="UP000470470">
    <property type="component" value="Unassembled WGS sequence"/>
</dbReference>
<feature type="compositionally biased region" description="Low complexity" evidence="1">
    <location>
        <begin position="52"/>
        <end position="64"/>
    </location>
</feature>
<keyword evidence="4" id="KW-1185">Reference proteome</keyword>
<comment type="caution">
    <text evidence="3">The sequence shown here is derived from an EMBL/GenBank/DDBJ whole genome shotgun (WGS) entry which is preliminary data.</text>
</comment>
<dbReference type="RefSeq" id="WP_152728606.1">
    <property type="nucleotide sequence ID" value="NZ_JAABOZ010000002.1"/>
</dbReference>
<feature type="transmembrane region" description="Helical" evidence="2">
    <location>
        <begin position="21"/>
        <end position="44"/>
    </location>
</feature>
<reference evidence="3 4" key="1">
    <citation type="submission" date="2020-02" db="EMBL/GenBank/DDBJ databases">
        <title>The whole genome sequence of CPCC 205119.</title>
        <authorList>
            <person name="Jiang Z."/>
        </authorList>
    </citation>
    <scope>NUCLEOTIDE SEQUENCE [LARGE SCALE GENOMIC DNA]</scope>
    <source>
        <strain evidence="3 4">CPCC 205119</strain>
    </source>
</reference>
<keyword evidence="2" id="KW-0812">Transmembrane</keyword>
<evidence type="ECO:0000313" key="4">
    <source>
        <dbReference type="Proteomes" id="UP000470470"/>
    </source>
</evidence>
<keyword evidence="2" id="KW-0472">Membrane</keyword>
<evidence type="ECO:0000313" key="3">
    <source>
        <dbReference type="EMBL" id="NEL53547.1"/>
    </source>
</evidence>
<dbReference type="EMBL" id="JAAGWK010000009">
    <property type="protein sequence ID" value="NEL53547.1"/>
    <property type="molecule type" value="Genomic_DNA"/>
</dbReference>
<sequence length="64" mass="6272">MNPTPDTGRTRPTLDGIGVPARIGGFVLGLLVVFAAATGVGAAVGPVDEPAGQHTTGHSTGHTP</sequence>
<evidence type="ECO:0000256" key="1">
    <source>
        <dbReference type="SAM" id="MobiDB-lite"/>
    </source>
</evidence>
<feature type="region of interest" description="Disordered" evidence="1">
    <location>
        <begin position="43"/>
        <end position="64"/>
    </location>
</feature>
<dbReference type="AlphaFoldDB" id="A0A7K3WB43"/>
<name>A0A7K3WB43_9ACTN</name>
<keyword evidence="2" id="KW-1133">Transmembrane helix</keyword>
<protein>
    <submittedName>
        <fullName evidence="3">Uncharacterized protein</fullName>
    </submittedName>
</protein>
<accession>A0A7K3WB43</accession>
<organism evidence="3 4">
    <name type="scientific">Goekera deserti</name>
    <dbReference type="NCBI Taxonomy" id="2497753"/>
    <lineage>
        <taxon>Bacteria</taxon>
        <taxon>Bacillati</taxon>
        <taxon>Actinomycetota</taxon>
        <taxon>Actinomycetes</taxon>
        <taxon>Geodermatophilales</taxon>
        <taxon>Geodermatophilaceae</taxon>
        <taxon>Goekera</taxon>
    </lineage>
</organism>
<proteinExistence type="predicted"/>
<evidence type="ECO:0000256" key="2">
    <source>
        <dbReference type="SAM" id="Phobius"/>
    </source>
</evidence>